<dbReference type="CDD" id="cd07017">
    <property type="entry name" value="S14_ClpP_2"/>
    <property type="match status" value="1"/>
</dbReference>
<dbReference type="PANTHER" id="PTHR10381:SF11">
    <property type="entry name" value="ATP-DEPENDENT CLP PROTEASE PROTEOLYTIC SUBUNIT, MITOCHONDRIAL"/>
    <property type="match status" value="1"/>
</dbReference>
<evidence type="ECO:0000313" key="9">
    <source>
        <dbReference type="EnsemblMetazoa" id="XP_003392107.2"/>
    </source>
</evidence>
<dbReference type="KEGG" id="aqu:100632224"/>
<reference evidence="9" key="2">
    <citation type="submission" date="2024-06" db="UniProtKB">
        <authorList>
            <consortium name="EnsemblMetazoa"/>
        </authorList>
    </citation>
    <scope>IDENTIFICATION</scope>
</reference>
<dbReference type="EnsemblMetazoa" id="XM_003392059.3">
    <property type="protein sequence ID" value="XP_003392107.2"/>
    <property type="gene ID" value="LOC100632224"/>
</dbReference>
<accession>A0AAN0IJW7</accession>
<dbReference type="Gene3D" id="3.90.226.10">
    <property type="entry name" value="2-enoyl-CoA Hydratase, Chain A, domain 1"/>
    <property type="match status" value="1"/>
</dbReference>
<dbReference type="PROSITE" id="PS00382">
    <property type="entry name" value="CLP_PROTEASE_HIS"/>
    <property type="match status" value="1"/>
</dbReference>
<dbReference type="InterPro" id="IPR029045">
    <property type="entry name" value="ClpP/crotonase-like_dom_sf"/>
</dbReference>
<evidence type="ECO:0000256" key="7">
    <source>
        <dbReference type="RuleBase" id="RU000549"/>
    </source>
</evidence>
<feature type="active site" evidence="6">
    <location>
        <position position="53"/>
    </location>
</feature>
<evidence type="ECO:0000313" key="10">
    <source>
        <dbReference type="Proteomes" id="UP000007879"/>
    </source>
</evidence>
<organism evidence="9 10">
    <name type="scientific">Amphimedon queenslandica</name>
    <name type="common">Sponge</name>
    <dbReference type="NCBI Taxonomy" id="400682"/>
    <lineage>
        <taxon>Eukaryota</taxon>
        <taxon>Metazoa</taxon>
        <taxon>Porifera</taxon>
        <taxon>Demospongiae</taxon>
        <taxon>Heteroscleromorpha</taxon>
        <taxon>Haplosclerida</taxon>
        <taxon>Niphatidae</taxon>
        <taxon>Amphimedon</taxon>
    </lineage>
</organism>
<dbReference type="InterPro" id="IPR033135">
    <property type="entry name" value="ClpP_His_AS"/>
</dbReference>
<keyword evidence="2 7" id="KW-0645">Protease</keyword>
<evidence type="ECO:0000256" key="3">
    <source>
        <dbReference type="ARBA" id="ARBA00022801"/>
    </source>
</evidence>
<dbReference type="InterPro" id="IPR018215">
    <property type="entry name" value="ClpP_Ser_AS"/>
</dbReference>
<evidence type="ECO:0000256" key="5">
    <source>
        <dbReference type="PROSITE-ProRule" id="PRU10085"/>
    </source>
</evidence>
<dbReference type="GO" id="GO:0009368">
    <property type="term" value="C:endopeptidase Clp complex"/>
    <property type="evidence" value="ECO:0007669"/>
    <property type="project" value="TreeGrafter"/>
</dbReference>
<dbReference type="Proteomes" id="UP000007879">
    <property type="component" value="Unassembled WGS sequence"/>
</dbReference>
<dbReference type="InterPro" id="IPR023562">
    <property type="entry name" value="ClpP/TepA"/>
</dbReference>
<evidence type="ECO:0000256" key="2">
    <source>
        <dbReference type="ARBA" id="ARBA00022670"/>
    </source>
</evidence>
<dbReference type="GO" id="GO:0051117">
    <property type="term" value="F:ATPase binding"/>
    <property type="evidence" value="ECO:0007669"/>
    <property type="project" value="TreeGrafter"/>
</dbReference>
<dbReference type="SUPFAM" id="SSF52096">
    <property type="entry name" value="ClpP/crotonase"/>
    <property type="match status" value="1"/>
</dbReference>
<dbReference type="PRINTS" id="PR00127">
    <property type="entry name" value="CLPPROTEASEP"/>
</dbReference>
<evidence type="ECO:0000256" key="4">
    <source>
        <dbReference type="ARBA" id="ARBA00022825"/>
    </source>
</evidence>
<sequence>VTAGLGIYDTMQYIGPPVGTWCVGRACSMGAFLLAAGAADHRYSLPNSNIMIHQPHGYAGGQATDIAIQAEEILKSKSLLNNLLSIHTKRPLSDIESAVERDKFLSPTEAKDFGLIDHVLHHTTSQ</sequence>
<evidence type="ECO:0000256" key="6">
    <source>
        <dbReference type="PROSITE-ProRule" id="PRU10086"/>
    </source>
</evidence>
<proteinExistence type="inferred from homology"/>
<dbReference type="PROSITE" id="PS00381">
    <property type="entry name" value="CLP_PROTEASE_SER"/>
    <property type="match status" value="1"/>
</dbReference>
<dbReference type="RefSeq" id="XP_003392107.2">
    <property type="nucleotide sequence ID" value="XM_003392059.3"/>
</dbReference>
<dbReference type="GO" id="GO:0006515">
    <property type="term" value="P:protein quality control for misfolded or incompletely synthesized proteins"/>
    <property type="evidence" value="ECO:0007669"/>
    <property type="project" value="TreeGrafter"/>
</dbReference>
<dbReference type="GO" id="GO:0004176">
    <property type="term" value="F:ATP-dependent peptidase activity"/>
    <property type="evidence" value="ECO:0007669"/>
    <property type="project" value="InterPro"/>
</dbReference>
<dbReference type="PANTHER" id="PTHR10381">
    <property type="entry name" value="ATP-DEPENDENT CLP PROTEASE PROTEOLYTIC SUBUNIT"/>
    <property type="match status" value="1"/>
</dbReference>
<evidence type="ECO:0000256" key="8">
    <source>
        <dbReference type="RuleBase" id="RU003567"/>
    </source>
</evidence>
<keyword evidence="4 7" id="KW-0720">Serine protease</keyword>
<dbReference type="Pfam" id="PF00574">
    <property type="entry name" value="CLP_protease"/>
    <property type="match status" value="1"/>
</dbReference>
<keyword evidence="10" id="KW-1185">Reference proteome</keyword>
<dbReference type="GO" id="GO:0004252">
    <property type="term" value="F:serine-type endopeptidase activity"/>
    <property type="evidence" value="ECO:0007669"/>
    <property type="project" value="UniProtKB-EC"/>
</dbReference>
<dbReference type="EC" id="3.4.21.92" evidence="7"/>
<dbReference type="InterPro" id="IPR001907">
    <property type="entry name" value="ClpP"/>
</dbReference>
<protein>
    <recommendedName>
        <fullName evidence="8">ATP-dependent Clp protease proteolytic subunit</fullName>
        <ecNumber evidence="7">3.4.21.92</ecNumber>
    </recommendedName>
</protein>
<comment type="similarity">
    <text evidence="1 8">Belongs to the peptidase S14 family.</text>
</comment>
<dbReference type="AlphaFoldDB" id="A0AAN0IJW7"/>
<keyword evidence="3 7" id="KW-0378">Hydrolase</keyword>
<dbReference type="GeneID" id="100632224"/>
<name>A0AAN0IJW7_AMPQE</name>
<reference evidence="10" key="1">
    <citation type="journal article" date="2010" name="Nature">
        <title>The Amphimedon queenslandica genome and the evolution of animal complexity.</title>
        <authorList>
            <person name="Srivastava M."/>
            <person name="Simakov O."/>
            <person name="Chapman J."/>
            <person name="Fahey B."/>
            <person name="Gauthier M.E."/>
            <person name="Mitros T."/>
            <person name="Richards G.S."/>
            <person name="Conaco C."/>
            <person name="Dacre M."/>
            <person name="Hellsten U."/>
            <person name="Larroux C."/>
            <person name="Putnam N.H."/>
            <person name="Stanke M."/>
            <person name="Adamska M."/>
            <person name="Darling A."/>
            <person name="Degnan S.M."/>
            <person name="Oakley T.H."/>
            <person name="Plachetzki D.C."/>
            <person name="Zhai Y."/>
            <person name="Adamski M."/>
            <person name="Calcino A."/>
            <person name="Cummins S.F."/>
            <person name="Goodstein D.M."/>
            <person name="Harris C."/>
            <person name="Jackson D.J."/>
            <person name="Leys S.P."/>
            <person name="Shu S."/>
            <person name="Woodcroft B.J."/>
            <person name="Vervoort M."/>
            <person name="Kosik K.S."/>
            <person name="Manning G."/>
            <person name="Degnan B.M."/>
            <person name="Rokhsar D.S."/>
        </authorList>
    </citation>
    <scope>NUCLEOTIDE SEQUENCE [LARGE SCALE GENOMIC DNA]</scope>
</reference>
<feature type="active site" evidence="5">
    <location>
        <position position="28"/>
    </location>
</feature>
<evidence type="ECO:0000256" key="1">
    <source>
        <dbReference type="ARBA" id="ARBA00007039"/>
    </source>
</evidence>